<gene>
    <name evidence="2" type="ORF">LMUR_00680</name>
</gene>
<feature type="domain" description="Mga helix-turn-helix" evidence="1">
    <location>
        <begin position="91"/>
        <end position="165"/>
    </location>
</feature>
<protein>
    <submittedName>
        <fullName evidence="2">M protein trans-acting positive regulator</fullName>
    </submittedName>
</protein>
<accession>A0A829R9E7</accession>
<name>A0A829R9E7_LISGR</name>
<dbReference type="Proteomes" id="UP000019251">
    <property type="component" value="Unassembled WGS sequence"/>
</dbReference>
<dbReference type="Pfam" id="PF05043">
    <property type="entry name" value="Mga"/>
    <property type="match status" value="1"/>
</dbReference>
<dbReference type="RefSeq" id="WP_036103461.1">
    <property type="nucleotide sequence ID" value="NZ_AODG01000003.1"/>
</dbReference>
<evidence type="ECO:0000313" key="2">
    <source>
        <dbReference type="EMBL" id="EUJ30354.1"/>
    </source>
</evidence>
<proteinExistence type="predicted"/>
<dbReference type="EMBL" id="AODG01000003">
    <property type="protein sequence ID" value="EUJ30354.1"/>
    <property type="molecule type" value="Genomic_DNA"/>
</dbReference>
<evidence type="ECO:0000313" key="3">
    <source>
        <dbReference type="Proteomes" id="UP000019251"/>
    </source>
</evidence>
<dbReference type="InterPro" id="IPR007737">
    <property type="entry name" value="Mga_HTH"/>
</dbReference>
<dbReference type="AlphaFoldDB" id="A0A829R9E7"/>
<organism evidence="2 3">
    <name type="scientific">Listeria grayi FSL F6-1183</name>
    <dbReference type="NCBI Taxonomy" id="1265827"/>
    <lineage>
        <taxon>Bacteria</taxon>
        <taxon>Bacillati</taxon>
        <taxon>Bacillota</taxon>
        <taxon>Bacilli</taxon>
        <taxon>Bacillales</taxon>
        <taxon>Listeriaceae</taxon>
        <taxon>Listeria</taxon>
    </lineage>
</organism>
<sequence length="485" mass="56930">MNNLYNFLEKNEKLKLQILTFLEADSNQYFPMATLMEELGLSRFKLVNYVNDINVDLGELAAAGKVKLEIVNSNFLTAVDLTDSIIANLSITYIERSNRFLYFQELMYQNISIYDFSEKQFVSESKAYVIQQDLLKIIKPYKLTIKNGQLIGEEADIRITYFMLYYFFFNGIKYPFSETEIVEAMYRAICEAFSLELPPTQEVKLRFFIAITCLRIAEGNYILGEPNHQAASESQEEIIYAIASTFFKEDESVLRVESQYLLAFLIAENYITIDKSYYAKLENKVTERLSQQFITLFCEKITGDFSIDSKQLEENLLLLEDEISRIHFKLLHFNLYPDVFATRGQIKYFQEVYPEYFEVIEAFLNSYIDKTNIIVDRAALFYDYMFAIVTTFPIQLLQRKIHICIDFSRGTTYSNYIAHNIFQFQPMNIILDMVPSANTDLYISDFELAEINCEQLIWKEPPMIRDWKNLGNLLVKIRERKSNEK</sequence>
<evidence type="ECO:0000259" key="1">
    <source>
        <dbReference type="Pfam" id="PF05043"/>
    </source>
</evidence>
<reference evidence="2 3" key="1">
    <citation type="submission" date="2012-12" db="EMBL/GenBank/DDBJ databases">
        <title>Novel taxa of Listeriaceae from agricultural environments in the United States.</title>
        <authorList>
            <person name="den Bakker H.C."/>
            <person name="Allred A."/>
            <person name="Warchocki S."/>
            <person name="Wright E.M."/>
            <person name="Burrell A."/>
            <person name="Nightingale K.K."/>
            <person name="Kephart D."/>
            <person name="Wiedmann M."/>
        </authorList>
    </citation>
    <scope>NUCLEOTIDE SEQUENCE [LARGE SCALE GENOMIC DNA]</scope>
    <source>
        <strain evidence="2 3">FSL F6-1183</strain>
    </source>
</reference>
<comment type="caution">
    <text evidence="2">The sequence shown here is derived from an EMBL/GenBank/DDBJ whole genome shotgun (WGS) entry which is preliminary data.</text>
</comment>